<gene>
    <name evidence="1" type="ORF">DFR76_10113</name>
</gene>
<evidence type="ECO:0000313" key="1">
    <source>
        <dbReference type="EMBL" id="RDI68478.1"/>
    </source>
</evidence>
<dbReference type="EMBL" id="QQBC01000001">
    <property type="protein sequence ID" value="RDI68478.1"/>
    <property type="molecule type" value="Genomic_DNA"/>
</dbReference>
<proteinExistence type="predicted"/>
<dbReference type="Proteomes" id="UP000254869">
    <property type="component" value="Unassembled WGS sequence"/>
</dbReference>
<organism evidence="1 2">
    <name type="scientific">Nocardia pseudobrasiliensis</name>
    <dbReference type="NCBI Taxonomy" id="45979"/>
    <lineage>
        <taxon>Bacteria</taxon>
        <taxon>Bacillati</taxon>
        <taxon>Actinomycetota</taxon>
        <taxon>Actinomycetes</taxon>
        <taxon>Mycobacteriales</taxon>
        <taxon>Nocardiaceae</taxon>
        <taxon>Nocardia</taxon>
    </lineage>
</organism>
<name>A0A370ICL9_9NOCA</name>
<evidence type="ECO:0000313" key="2">
    <source>
        <dbReference type="Proteomes" id="UP000254869"/>
    </source>
</evidence>
<reference evidence="1 2" key="1">
    <citation type="submission" date="2018-07" db="EMBL/GenBank/DDBJ databases">
        <title>Genomic Encyclopedia of Type Strains, Phase IV (KMG-IV): sequencing the most valuable type-strain genomes for metagenomic binning, comparative biology and taxonomic classification.</title>
        <authorList>
            <person name="Goeker M."/>
        </authorList>
    </citation>
    <scope>NUCLEOTIDE SEQUENCE [LARGE SCALE GENOMIC DNA]</scope>
    <source>
        <strain evidence="1 2">DSM 44290</strain>
    </source>
</reference>
<accession>A0A370ICL9</accession>
<sequence length="31" mass="3396">MTTADPATGVYYLTIASPEHSAAYTRNHQID</sequence>
<comment type="caution">
    <text evidence="1">The sequence shown here is derived from an EMBL/GenBank/DDBJ whole genome shotgun (WGS) entry which is preliminary data.</text>
</comment>
<dbReference type="AlphaFoldDB" id="A0A370ICL9"/>
<keyword evidence="2" id="KW-1185">Reference proteome</keyword>
<protein>
    <submittedName>
        <fullName evidence="1">Uncharacterized protein</fullName>
    </submittedName>
</protein>
<dbReference type="STRING" id="1210086.GCA_001613105_04900"/>